<evidence type="ECO:0000313" key="6">
    <source>
        <dbReference type="EMBL" id="KIM99103.1"/>
    </source>
</evidence>
<reference evidence="6 7" key="1">
    <citation type="submission" date="2014-04" db="EMBL/GenBank/DDBJ databases">
        <authorList>
            <consortium name="DOE Joint Genome Institute"/>
            <person name="Kuo A."/>
            <person name="Martino E."/>
            <person name="Perotto S."/>
            <person name="Kohler A."/>
            <person name="Nagy L.G."/>
            <person name="Floudas D."/>
            <person name="Copeland A."/>
            <person name="Barry K.W."/>
            <person name="Cichocki N."/>
            <person name="Veneault-Fourrey C."/>
            <person name="LaButti K."/>
            <person name="Lindquist E.A."/>
            <person name="Lipzen A."/>
            <person name="Lundell T."/>
            <person name="Morin E."/>
            <person name="Murat C."/>
            <person name="Sun H."/>
            <person name="Tunlid A."/>
            <person name="Henrissat B."/>
            <person name="Grigoriev I.V."/>
            <person name="Hibbett D.S."/>
            <person name="Martin F."/>
            <person name="Nordberg H.P."/>
            <person name="Cantor M.N."/>
            <person name="Hua S.X."/>
        </authorList>
    </citation>
    <scope>NUCLEOTIDE SEQUENCE [LARGE SCALE GENOMIC DNA]</scope>
    <source>
        <strain evidence="6 7">Zn</strain>
    </source>
</reference>
<dbReference type="HOGENOM" id="CLU_034568_1_0_1"/>
<dbReference type="GO" id="GO:0046873">
    <property type="term" value="F:metal ion transmembrane transporter activity"/>
    <property type="evidence" value="ECO:0007669"/>
    <property type="project" value="InterPro"/>
</dbReference>
<dbReference type="STRING" id="913774.A0A0C3CJL5"/>
<protein>
    <submittedName>
        <fullName evidence="6">Uncharacterized protein</fullName>
    </submittedName>
</protein>
<dbReference type="GO" id="GO:0016020">
    <property type="term" value="C:membrane"/>
    <property type="evidence" value="ECO:0007669"/>
    <property type="project" value="UniProtKB-SubCell"/>
</dbReference>
<dbReference type="OrthoDB" id="5428055at2759"/>
<evidence type="ECO:0000256" key="2">
    <source>
        <dbReference type="ARBA" id="ARBA00022692"/>
    </source>
</evidence>
<evidence type="ECO:0000313" key="7">
    <source>
        <dbReference type="Proteomes" id="UP000054321"/>
    </source>
</evidence>
<evidence type="ECO:0000256" key="1">
    <source>
        <dbReference type="ARBA" id="ARBA00004141"/>
    </source>
</evidence>
<dbReference type="Pfam" id="PF01544">
    <property type="entry name" value="CorA"/>
    <property type="match status" value="1"/>
</dbReference>
<reference evidence="7" key="2">
    <citation type="submission" date="2015-01" db="EMBL/GenBank/DDBJ databases">
        <title>Evolutionary Origins and Diversification of the Mycorrhizal Mutualists.</title>
        <authorList>
            <consortium name="DOE Joint Genome Institute"/>
            <consortium name="Mycorrhizal Genomics Consortium"/>
            <person name="Kohler A."/>
            <person name="Kuo A."/>
            <person name="Nagy L.G."/>
            <person name="Floudas D."/>
            <person name="Copeland A."/>
            <person name="Barry K.W."/>
            <person name="Cichocki N."/>
            <person name="Veneault-Fourrey C."/>
            <person name="LaButti K."/>
            <person name="Lindquist E.A."/>
            <person name="Lipzen A."/>
            <person name="Lundell T."/>
            <person name="Morin E."/>
            <person name="Murat C."/>
            <person name="Riley R."/>
            <person name="Ohm R."/>
            <person name="Sun H."/>
            <person name="Tunlid A."/>
            <person name="Henrissat B."/>
            <person name="Grigoriev I.V."/>
            <person name="Hibbett D.S."/>
            <person name="Martin F."/>
        </authorList>
    </citation>
    <scope>NUCLEOTIDE SEQUENCE [LARGE SCALE GENOMIC DNA]</scope>
    <source>
        <strain evidence="7">Zn</strain>
    </source>
</reference>
<feature type="transmembrane region" description="Helical" evidence="5">
    <location>
        <begin position="353"/>
        <end position="374"/>
    </location>
</feature>
<dbReference type="InterPro" id="IPR002523">
    <property type="entry name" value="MgTranspt_CorA/ZnTranspt_ZntB"/>
</dbReference>
<feature type="transmembrane region" description="Helical" evidence="5">
    <location>
        <begin position="386"/>
        <end position="404"/>
    </location>
</feature>
<dbReference type="Proteomes" id="UP000054321">
    <property type="component" value="Unassembled WGS sequence"/>
</dbReference>
<proteinExistence type="predicted"/>
<gene>
    <name evidence="6" type="ORF">OIDMADRAFT_166742</name>
</gene>
<comment type="subcellular location">
    <subcellularLocation>
        <location evidence="1">Membrane</location>
        <topology evidence="1">Multi-pass membrane protein</topology>
    </subcellularLocation>
</comment>
<name>A0A0C3CJL5_OIDMZ</name>
<dbReference type="SUPFAM" id="SSF144083">
    <property type="entry name" value="Magnesium transport protein CorA, transmembrane region"/>
    <property type="match status" value="1"/>
</dbReference>
<dbReference type="AlphaFoldDB" id="A0A0C3CJL5"/>
<accession>A0A0C3CJL5</accession>
<keyword evidence="3 5" id="KW-1133">Transmembrane helix</keyword>
<dbReference type="InParanoid" id="A0A0C3CJL5"/>
<evidence type="ECO:0000256" key="3">
    <source>
        <dbReference type="ARBA" id="ARBA00022989"/>
    </source>
</evidence>
<evidence type="ECO:0000256" key="4">
    <source>
        <dbReference type="ARBA" id="ARBA00023136"/>
    </source>
</evidence>
<dbReference type="InterPro" id="IPR045863">
    <property type="entry name" value="CorA_TM1_TM2"/>
</dbReference>
<dbReference type="EMBL" id="KN832879">
    <property type="protein sequence ID" value="KIM99103.1"/>
    <property type="molecule type" value="Genomic_DNA"/>
</dbReference>
<keyword evidence="7" id="KW-1185">Reference proteome</keyword>
<sequence length="422" mass="47902">MQNQDEDSVDLLGRIIIVEDLTTDIIELLGSSLEIEPLFFASHLYTLRSEKTAQLPDVRLFPSTIKRLKFIKAVSHRPLSFEGNSIPRMLSCDGNVRRKASCFSSFKGMSIGMSQRSFSSFMSRKGSRPWVGLVLVDPPQRNTFFIDERGQERDPTPIIIRSEPFQGGYHDFTSTGVFSDSSYNNVYGPPQSSLLDDVVYYWMNEFLPLSLFDPQSPTLLSISYYPLQVLVAEWMNFANLMLFSIENLEDSTSTLSVTASELGVLESNVRELQSWRRRTTDSVHKLHALTDTIRSHLSTDRDSEPWESLLDDIAHVVTRIEVYGRRFEAILPVLTSFVQIVESRRSFAEAKSITRLSYLALIFVPLTFVSGLFSMSGDLEPGKQGFWIYFAVAIPLVVIVFLIARRNGGLAFRLPSWLNFDL</sequence>
<evidence type="ECO:0000256" key="5">
    <source>
        <dbReference type="SAM" id="Phobius"/>
    </source>
</evidence>
<keyword evidence="4 5" id="KW-0472">Membrane</keyword>
<organism evidence="6 7">
    <name type="scientific">Oidiodendron maius (strain Zn)</name>
    <dbReference type="NCBI Taxonomy" id="913774"/>
    <lineage>
        <taxon>Eukaryota</taxon>
        <taxon>Fungi</taxon>
        <taxon>Dikarya</taxon>
        <taxon>Ascomycota</taxon>
        <taxon>Pezizomycotina</taxon>
        <taxon>Leotiomycetes</taxon>
        <taxon>Leotiomycetes incertae sedis</taxon>
        <taxon>Myxotrichaceae</taxon>
        <taxon>Oidiodendron</taxon>
    </lineage>
</organism>
<dbReference type="Gene3D" id="1.20.58.340">
    <property type="entry name" value="Magnesium transport protein CorA, transmembrane region"/>
    <property type="match status" value="1"/>
</dbReference>
<keyword evidence="2 5" id="KW-0812">Transmembrane</keyword>